<sequence length="328" mass="34782">MIFHVMIRLHERSCAQEYKTAILTHPMLSNGVQKAYIDLCIRLQLLPKRQNSVEWASEKQHTNLDIDDLPCSIDGFHLLSEIMKFQSIVVSIATACVLMSCGGNPDTKQGEFAAISKKETDADFKLVAPSSKSPAAFTFSIDNPGVATISGDVITIVGPGKATITASQPELGSFGPSHGTTTLTVEAVPCATGQTRINKQCVAIPTCVPPAILTNNQCVAPQSNAAPATVQGLTWMPVAHVDTWANARAYCQTTTISGASGWRQPSDTELAALYASGEMNGKGWTLGHTWSSTMASNLSEAGHVALNLSTGASSERPDVSGSYVACVR</sequence>
<evidence type="ECO:0000259" key="1">
    <source>
        <dbReference type="Pfam" id="PF07603"/>
    </source>
</evidence>
<dbReference type="Proteomes" id="UP001352263">
    <property type="component" value="Unassembled WGS sequence"/>
</dbReference>
<dbReference type="InterPro" id="IPR008964">
    <property type="entry name" value="Invasin/intimin_cell_adhesion"/>
</dbReference>
<accession>A0ABU6J7J1</accession>
<dbReference type="Gene3D" id="2.60.40.1080">
    <property type="match status" value="1"/>
</dbReference>
<reference evidence="2 3" key="1">
    <citation type="submission" date="2023-10" db="EMBL/GenBank/DDBJ databases">
        <title>Noviherbaspirillum sp. CPCC 100848 genome assembly.</title>
        <authorList>
            <person name="Li X.Y."/>
            <person name="Fang X.M."/>
        </authorList>
    </citation>
    <scope>NUCLEOTIDE SEQUENCE [LARGE SCALE GENOMIC DNA]</scope>
    <source>
        <strain evidence="2 3">CPCC 100848</strain>
    </source>
</reference>
<keyword evidence="3" id="KW-1185">Reference proteome</keyword>
<evidence type="ECO:0000313" key="3">
    <source>
        <dbReference type="Proteomes" id="UP001352263"/>
    </source>
</evidence>
<organism evidence="2 3">
    <name type="scientific">Noviherbaspirillum album</name>
    <dbReference type="NCBI Taxonomy" id="3080276"/>
    <lineage>
        <taxon>Bacteria</taxon>
        <taxon>Pseudomonadati</taxon>
        <taxon>Pseudomonadota</taxon>
        <taxon>Betaproteobacteria</taxon>
        <taxon>Burkholderiales</taxon>
        <taxon>Oxalobacteraceae</taxon>
        <taxon>Noviherbaspirillum</taxon>
    </lineage>
</organism>
<dbReference type="InterPro" id="IPR011460">
    <property type="entry name" value="Lcl_C"/>
</dbReference>
<comment type="caution">
    <text evidence="2">The sequence shown here is derived from an EMBL/GenBank/DDBJ whole genome shotgun (WGS) entry which is preliminary data.</text>
</comment>
<name>A0ABU6J7J1_9BURK</name>
<dbReference type="SUPFAM" id="SSF49373">
    <property type="entry name" value="Invasin/intimin cell-adhesion fragments"/>
    <property type="match status" value="1"/>
</dbReference>
<proteinExistence type="predicted"/>
<protein>
    <submittedName>
        <fullName evidence="2">DUF1566 domain-containing protein</fullName>
    </submittedName>
</protein>
<evidence type="ECO:0000313" key="2">
    <source>
        <dbReference type="EMBL" id="MEC4719488.1"/>
    </source>
</evidence>
<feature type="domain" description="Lcl C-terminal" evidence="1">
    <location>
        <begin position="230"/>
        <end position="328"/>
    </location>
</feature>
<dbReference type="RefSeq" id="WP_326506198.1">
    <property type="nucleotide sequence ID" value="NZ_JAWIIV010000006.1"/>
</dbReference>
<dbReference type="EMBL" id="JAWIIV010000006">
    <property type="protein sequence ID" value="MEC4719488.1"/>
    <property type="molecule type" value="Genomic_DNA"/>
</dbReference>
<dbReference type="Pfam" id="PF07603">
    <property type="entry name" value="Lcl_C"/>
    <property type="match status" value="1"/>
</dbReference>
<gene>
    <name evidence="2" type="ORF">RY831_10020</name>
</gene>